<dbReference type="EMBL" id="JACHJH010000001">
    <property type="protein sequence ID" value="MBB4891994.1"/>
    <property type="molecule type" value="Genomic_DNA"/>
</dbReference>
<name>A0A7W7PJC4_9ACTN</name>
<evidence type="ECO:0000259" key="2">
    <source>
        <dbReference type="Pfam" id="PF18896"/>
    </source>
</evidence>
<dbReference type="InterPro" id="IPR023346">
    <property type="entry name" value="Lysozyme-like_dom_sf"/>
</dbReference>
<feature type="domain" description="Transglycosylase SLT" evidence="2">
    <location>
        <begin position="56"/>
        <end position="151"/>
    </location>
</feature>
<reference evidence="3 4" key="1">
    <citation type="submission" date="2020-08" db="EMBL/GenBank/DDBJ databases">
        <title>Genomic Encyclopedia of Type Strains, Phase III (KMG-III): the genomes of soil and plant-associated and newly described type strains.</title>
        <authorList>
            <person name="Whitman W."/>
        </authorList>
    </citation>
    <scope>NUCLEOTIDE SEQUENCE [LARGE SCALE GENOMIC DNA]</scope>
    <source>
        <strain evidence="3 4">CECT 3266</strain>
    </source>
</reference>
<feature type="signal peptide" evidence="1">
    <location>
        <begin position="1"/>
        <end position="24"/>
    </location>
</feature>
<protein>
    <recommendedName>
        <fullName evidence="2">Transglycosylase SLT domain-containing protein</fullName>
    </recommendedName>
</protein>
<accession>A0A7W7PJC4</accession>
<dbReference type="Proteomes" id="UP000556084">
    <property type="component" value="Unassembled WGS sequence"/>
</dbReference>
<gene>
    <name evidence="3" type="ORF">FHS39_000994</name>
</gene>
<dbReference type="RefSeq" id="WP_184346481.1">
    <property type="nucleotide sequence ID" value="NZ_JACHJH010000001.1"/>
</dbReference>
<dbReference type="Pfam" id="PF18896">
    <property type="entry name" value="SLT_3"/>
    <property type="match status" value="1"/>
</dbReference>
<dbReference type="AlphaFoldDB" id="A0A7W7PJC4"/>
<evidence type="ECO:0000313" key="3">
    <source>
        <dbReference type="EMBL" id="MBB4891994.1"/>
    </source>
</evidence>
<dbReference type="InterPro" id="IPR043992">
    <property type="entry name" value="SLT_3"/>
</dbReference>
<evidence type="ECO:0000313" key="4">
    <source>
        <dbReference type="Proteomes" id="UP000556084"/>
    </source>
</evidence>
<proteinExistence type="predicted"/>
<keyword evidence="1" id="KW-0732">Signal</keyword>
<evidence type="ECO:0000256" key="1">
    <source>
        <dbReference type="SAM" id="SignalP"/>
    </source>
</evidence>
<keyword evidence="4" id="KW-1185">Reference proteome</keyword>
<organism evidence="3 4">
    <name type="scientific">Streptomyces olivoverticillatus</name>
    <dbReference type="NCBI Taxonomy" id="66427"/>
    <lineage>
        <taxon>Bacteria</taxon>
        <taxon>Bacillati</taxon>
        <taxon>Actinomycetota</taxon>
        <taxon>Actinomycetes</taxon>
        <taxon>Kitasatosporales</taxon>
        <taxon>Streptomycetaceae</taxon>
        <taxon>Streptomyces</taxon>
    </lineage>
</organism>
<comment type="caution">
    <text evidence="3">The sequence shown here is derived from an EMBL/GenBank/DDBJ whole genome shotgun (WGS) entry which is preliminary data.</text>
</comment>
<dbReference type="SUPFAM" id="SSF53955">
    <property type="entry name" value="Lysozyme-like"/>
    <property type="match status" value="1"/>
</dbReference>
<feature type="chain" id="PRO_5039004770" description="Transglycosylase SLT domain-containing protein" evidence="1">
    <location>
        <begin position="25"/>
        <end position="177"/>
    </location>
</feature>
<sequence length="177" mass="19431">MHRVRITLVGLAAALAPLVMPGHAAGAALGEQDGIDACVMGTKLAGFAKDRSGEHRTDDAVHAVALAMAESGCRHLAAHQNPPANPDTDFATWDLGAWQINDRWHPEVYDHDEGVVTDENWQDMAWSAREAYALANEHGGRGGRGWSAWSTWRAGTYKQFLKQAREAVYRNWSRADL</sequence>